<dbReference type="InterPro" id="IPR025295">
    <property type="entry name" value="eCIS_core_dom"/>
</dbReference>
<evidence type="ECO:0000256" key="1">
    <source>
        <dbReference type="SAM" id="MobiDB-lite"/>
    </source>
</evidence>
<gene>
    <name evidence="3" type="ORF">GCM10019016_022640</name>
</gene>
<evidence type="ECO:0000313" key="4">
    <source>
        <dbReference type="Proteomes" id="UP001501455"/>
    </source>
</evidence>
<reference evidence="4" key="1">
    <citation type="journal article" date="2019" name="Int. J. Syst. Evol. Microbiol.">
        <title>The Global Catalogue of Microorganisms (GCM) 10K type strain sequencing project: providing services to taxonomists for standard genome sequencing and annotation.</title>
        <authorList>
            <consortium name="The Broad Institute Genomics Platform"/>
            <consortium name="The Broad Institute Genome Sequencing Center for Infectious Disease"/>
            <person name="Wu L."/>
            <person name="Ma J."/>
        </authorList>
    </citation>
    <scope>NUCLEOTIDE SEQUENCE [LARGE SCALE GENOMIC DNA]</scope>
    <source>
        <strain evidence="4">JCM 4816</strain>
    </source>
</reference>
<feature type="region of interest" description="Disordered" evidence="1">
    <location>
        <begin position="1"/>
        <end position="32"/>
    </location>
</feature>
<feature type="domain" description="eCIS core" evidence="2">
    <location>
        <begin position="88"/>
        <end position="159"/>
    </location>
</feature>
<sequence>MRDQENTRHTGTGRAAVRAPSPAPRPGPRDLRTAAGNAAVVQMLRRAGHPWAQEQHQHTAGCGHQQHEAAAPVQRSAVHDVLRAPGRPLDDTTRTDMENRLGADFSDVRIHDDTAARASAAEVGARAYTSGNHVVIGQGGGDRHTLAHELTHVIQQRRGPVAGTDHGDGLRVSDPDDRFEREAEASATRAMSGPARSQAPVEDHRSGAGRGTDVPLQRVSTRGATGSLPLPAWDRHPPVWVPAVFGPAANNGPLKRMGGTSVAVTLGPSVLAPANSYGGSRPGAAECTLVNELNARDGSGWIKGHLWNDNLGGHGVSENLTPMTDSTNQNFNRQFEEPLKRMLWACANHAQTNASSPVWYGVSFTVRTYGQMSANPADLEYLVPAGVDYTASYVQMDRTTHAITPVAAPQGFPPEIR</sequence>
<dbReference type="EMBL" id="BAAAXF010000018">
    <property type="protein sequence ID" value="GAA3495164.1"/>
    <property type="molecule type" value="Genomic_DNA"/>
</dbReference>
<dbReference type="Pfam" id="PF13699">
    <property type="entry name" value="eCIS_core"/>
    <property type="match status" value="1"/>
</dbReference>
<dbReference type="Proteomes" id="UP001501455">
    <property type="component" value="Unassembled WGS sequence"/>
</dbReference>
<feature type="compositionally biased region" description="Basic and acidic residues" evidence="1">
    <location>
        <begin position="165"/>
        <end position="184"/>
    </location>
</feature>
<accession>A0ABP6TIU4</accession>
<comment type="caution">
    <text evidence="3">The sequence shown here is derived from an EMBL/GenBank/DDBJ whole genome shotgun (WGS) entry which is preliminary data.</text>
</comment>
<keyword evidence="4" id="KW-1185">Reference proteome</keyword>
<name>A0ABP6TIU4_9ACTN</name>
<evidence type="ECO:0000313" key="3">
    <source>
        <dbReference type="EMBL" id="GAA3495164.1"/>
    </source>
</evidence>
<protein>
    <recommendedName>
        <fullName evidence="2">eCIS core domain-containing protein</fullName>
    </recommendedName>
</protein>
<dbReference type="RefSeq" id="WP_385997623.1">
    <property type="nucleotide sequence ID" value="NZ_BAAAXF010000018.1"/>
</dbReference>
<evidence type="ECO:0000259" key="2">
    <source>
        <dbReference type="Pfam" id="PF13699"/>
    </source>
</evidence>
<proteinExistence type="predicted"/>
<feature type="region of interest" description="Disordered" evidence="1">
    <location>
        <begin position="159"/>
        <end position="217"/>
    </location>
</feature>
<organism evidence="3 4">
    <name type="scientific">Streptomyces prasinosporus</name>
    <dbReference type="NCBI Taxonomy" id="68256"/>
    <lineage>
        <taxon>Bacteria</taxon>
        <taxon>Bacillati</taxon>
        <taxon>Actinomycetota</taxon>
        <taxon>Actinomycetes</taxon>
        <taxon>Kitasatosporales</taxon>
        <taxon>Streptomycetaceae</taxon>
        <taxon>Streptomyces</taxon>
        <taxon>Streptomyces albogriseolus group</taxon>
    </lineage>
</organism>